<reference evidence="1 2" key="1">
    <citation type="submission" date="2019-09" db="EMBL/GenBank/DDBJ databases">
        <title>Isolation and complete genome sequencing of Methylocystis species.</title>
        <authorList>
            <person name="Rumah B.L."/>
            <person name="Stead C.E."/>
            <person name="Stevens B.C."/>
            <person name="Minton N.P."/>
            <person name="Grosse-Honebrink A."/>
            <person name="Zhang Y."/>
        </authorList>
    </citation>
    <scope>NUCLEOTIDE SEQUENCE [LARGE SCALE GENOMIC DNA]</scope>
    <source>
        <strain evidence="1 2">BRCS2</strain>
    </source>
</reference>
<evidence type="ECO:0000313" key="2">
    <source>
        <dbReference type="Proteomes" id="UP000422569"/>
    </source>
</evidence>
<sequence>MLEARAVSEGAQQAPWRRVGARDGKLYVDLADAAWRAVEIHPGGWRVIESHDLPFIRSPRMRALCEPTRGGTIDELRPFANVASDADFILVVSWLVAAFRERGPYPILVLNGEQGSGKSSFSRLLRGLLDPSSPAIQGPPKDEQNLIVSAQNGHLIAFDNLSHIDATLSDGLCRLATGSGFAVRALHTDKDENIFDGARPIIVNGIPTLAERPDLNERSIVVRLVTISEDRRRPEDEMEEEWARARPRVLGVVCDALAAALGKIGRTRLARFGRMADFEKWMAAAETGLGWLEGTFSASYESNRKDSADSAFEGDVVAMAIREFLERDDMAIWSGTPTELLAALGAVTTEATRQMRIWPKTPQGLGNCVERTAPLLRSKGITVERKHSGVRTIILSRARQAPPVEIDDGF</sequence>
<dbReference type="AlphaFoldDB" id="A0A6B8MG44"/>
<dbReference type="InterPro" id="IPR027417">
    <property type="entry name" value="P-loop_NTPase"/>
</dbReference>
<evidence type="ECO:0008006" key="3">
    <source>
        <dbReference type="Google" id="ProtNLM"/>
    </source>
</evidence>
<proteinExistence type="predicted"/>
<dbReference type="SUPFAM" id="SSF52540">
    <property type="entry name" value="P-loop containing nucleoside triphosphate hydrolases"/>
    <property type="match status" value="1"/>
</dbReference>
<dbReference type="Proteomes" id="UP000422569">
    <property type="component" value="Chromosome"/>
</dbReference>
<keyword evidence="2" id="KW-1185">Reference proteome</keyword>
<protein>
    <recommendedName>
        <fullName evidence="3">ATP-binding protein</fullName>
    </recommendedName>
</protein>
<accession>A0A6B8MG44</accession>
<organism evidence="1 2">
    <name type="scientific">Methylocystis parvus</name>
    <dbReference type="NCBI Taxonomy" id="134"/>
    <lineage>
        <taxon>Bacteria</taxon>
        <taxon>Pseudomonadati</taxon>
        <taxon>Pseudomonadota</taxon>
        <taxon>Alphaproteobacteria</taxon>
        <taxon>Hyphomicrobiales</taxon>
        <taxon>Methylocystaceae</taxon>
        <taxon>Methylocystis</taxon>
    </lineage>
</organism>
<gene>
    <name evidence="1" type="ORF">F7D14_10245</name>
</gene>
<evidence type="ECO:0000313" key="1">
    <source>
        <dbReference type="EMBL" id="QGM99650.1"/>
    </source>
</evidence>
<name>A0A6B8MG44_9HYPH</name>
<dbReference type="EMBL" id="CP044331">
    <property type="protein sequence ID" value="QGM99650.1"/>
    <property type="molecule type" value="Genomic_DNA"/>
</dbReference>
<dbReference type="KEGG" id="mpar:F7D14_10245"/>